<evidence type="ECO:0000313" key="3">
    <source>
        <dbReference type="EMBL" id="KPH56348.1"/>
    </source>
</evidence>
<evidence type="ECO:0000256" key="1">
    <source>
        <dbReference type="SAM" id="Phobius"/>
    </source>
</evidence>
<comment type="caution">
    <text evidence="3">The sequence shown here is derived from an EMBL/GenBank/DDBJ whole genome shotgun (WGS) entry which is preliminary data.</text>
</comment>
<dbReference type="EMBL" id="JNUR01000006">
    <property type="protein sequence ID" value="KPH51285.1"/>
    <property type="molecule type" value="Genomic_DNA"/>
</dbReference>
<reference evidence="4 5" key="1">
    <citation type="submission" date="2014-06" db="EMBL/GenBank/DDBJ databases">
        <title>Helicobacter pullorum isolates in fresh chicken meat - phenotypic and genotypic features.</title>
        <authorList>
            <person name="Borges V."/>
            <person name="Santos A."/>
            <person name="Correia C.B."/>
            <person name="Saraiva M."/>
            <person name="Menard A."/>
            <person name="Vieira L."/>
            <person name="Sampaio D.A."/>
            <person name="Gomes J.P."/>
            <person name="Oleastro M."/>
        </authorList>
    </citation>
    <scope>NUCLEOTIDE SEQUENCE [LARGE SCALE GENOMIC DNA]</scope>
    <source>
        <strain evidence="3 5">229334/12</strain>
        <strain evidence="2 4">229336/12</strain>
    </source>
</reference>
<protein>
    <recommendedName>
        <fullName evidence="6">NarX-like N-terminal domain-containing protein</fullName>
    </recommendedName>
</protein>
<evidence type="ECO:0008006" key="6">
    <source>
        <dbReference type="Google" id="ProtNLM"/>
    </source>
</evidence>
<dbReference type="Proteomes" id="UP000037800">
    <property type="component" value="Unassembled WGS sequence"/>
</dbReference>
<feature type="transmembrane region" description="Helical" evidence="1">
    <location>
        <begin position="191"/>
        <end position="210"/>
    </location>
</feature>
<feature type="transmembrane region" description="Helical" evidence="1">
    <location>
        <begin position="6"/>
        <end position="28"/>
    </location>
</feature>
<keyword evidence="1" id="KW-0472">Membrane</keyword>
<evidence type="ECO:0000313" key="2">
    <source>
        <dbReference type="EMBL" id="KPH51285.1"/>
    </source>
</evidence>
<keyword evidence="1" id="KW-0812">Transmembrane</keyword>
<dbReference type="RefSeq" id="WP_174499445.1">
    <property type="nucleotide sequence ID" value="NZ_CALUQK010000005.1"/>
</dbReference>
<dbReference type="AlphaFoldDB" id="A0A0N0LSW3"/>
<dbReference type="Proteomes" id="UP000037997">
    <property type="component" value="Unassembled WGS sequence"/>
</dbReference>
<proteinExistence type="predicted"/>
<keyword evidence="1" id="KW-1133">Transmembrane helix</keyword>
<gene>
    <name evidence="3" type="ORF">HPU229334_02845</name>
    <name evidence="2" type="ORF">HPU229336_07745</name>
</gene>
<sequence>MGIVLKRGLLILHIILLFCLGVGVFYCYSSIKEVFKTQETLVYYVNISGKQRVLAQRIVFLSQVVSTNYILKHNNHEEIAELRSCISQLTNIHSILQNFVVSMVVTNYKNSTLDDIYFGSGNLSVKMENFLNSANKIFFINNVSEILVNNQELLNGLEGDNGLLASLELATLSQQFYAQNQLKEMYKQIEYFLLFVACFIILEAILFLIVPKNQIFKNEYKEGK</sequence>
<organism evidence="3 5">
    <name type="scientific">Helicobacter pullorum</name>
    <dbReference type="NCBI Taxonomy" id="35818"/>
    <lineage>
        <taxon>Bacteria</taxon>
        <taxon>Pseudomonadati</taxon>
        <taxon>Campylobacterota</taxon>
        <taxon>Epsilonproteobacteria</taxon>
        <taxon>Campylobacterales</taxon>
        <taxon>Helicobacteraceae</taxon>
        <taxon>Helicobacter</taxon>
    </lineage>
</organism>
<name>A0A0N0LSW3_9HELI</name>
<evidence type="ECO:0000313" key="4">
    <source>
        <dbReference type="Proteomes" id="UP000037800"/>
    </source>
</evidence>
<evidence type="ECO:0000313" key="5">
    <source>
        <dbReference type="Proteomes" id="UP000037997"/>
    </source>
</evidence>
<accession>A0A0N0LSW3</accession>
<dbReference type="PATRIC" id="fig|35818.10.peg.1525"/>
<dbReference type="EMBL" id="JNOC01000016">
    <property type="protein sequence ID" value="KPH56348.1"/>
    <property type="molecule type" value="Genomic_DNA"/>
</dbReference>
<dbReference type="STRING" id="35818.HPU229336_07745"/>